<evidence type="ECO:0000256" key="2">
    <source>
        <dbReference type="ARBA" id="ARBA00009191"/>
    </source>
</evidence>
<keyword evidence="3" id="KW-0926">Vacuole</keyword>
<keyword evidence="5" id="KW-1133">Transmembrane helix</keyword>
<reference evidence="7" key="1">
    <citation type="submission" date="2022-02" db="EMBL/GenBank/DDBJ databases">
        <authorList>
            <person name="Henning P.M."/>
            <person name="McCubbin A.G."/>
            <person name="Shore J.S."/>
        </authorList>
    </citation>
    <scope>NUCLEOTIDE SEQUENCE</scope>
    <source>
        <strain evidence="7">F60SS</strain>
        <tissue evidence="7">Leaves</tissue>
    </source>
</reference>
<dbReference type="Pfam" id="PF03088">
    <property type="entry name" value="Str_synth"/>
    <property type="match status" value="1"/>
</dbReference>
<feature type="domain" description="Strictosidine synthase conserved region" evidence="6">
    <location>
        <begin position="9"/>
        <end position="59"/>
    </location>
</feature>
<evidence type="ECO:0000256" key="4">
    <source>
        <dbReference type="ARBA" id="ARBA00023180"/>
    </source>
</evidence>
<organism evidence="7 8">
    <name type="scientific">Turnera subulata</name>
    <dbReference type="NCBI Taxonomy" id="218843"/>
    <lineage>
        <taxon>Eukaryota</taxon>
        <taxon>Viridiplantae</taxon>
        <taxon>Streptophyta</taxon>
        <taxon>Embryophyta</taxon>
        <taxon>Tracheophyta</taxon>
        <taxon>Spermatophyta</taxon>
        <taxon>Magnoliopsida</taxon>
        <taxon>eudicotyledons</taxon>
        <taxon>Gunneridae</taxon>
        <taxon>Pentapetalae</taxon>
        <taxon>rosids</taxon>
        <taxon>fabids</taxon>
        <taxon>Malpighiales</taxon>
        <taxon>Passifloraceae</taxon>
        <taxon>Turnera</taxon>
    </lineage>
</organism>
<evidence type="ECO:0000256" key="3">
    <source>
        <dbReference type="ARBA" id="ARBA00022554"/>
    </source>
</evidence>
<comment type="similarity">
    <text evidence="2">Belongs to the strictosidine synthase family.</text>
</comment>
<protein>
    <recommendedName>
        <fullName evidence="6">Strictosidine synthase conserved region domain-containing protein</fullName>
    </recommendedName>
</protein>
<dbReference type="Proteomes" id="UP001141552">
    <property type="component" value="Unassembled WGS sequence"/>
</dbReference>
<dbReference type="GO" id="GO:0016787">
    <property type="term" value="F:hydrolase activity"/>
    <property type="evidence" value="ECO:0007669"/>
    <property type="project" value="TreeGrafter"/>
</dbReference>
<keyword evidence="4" id="KW-0325">Glycoprotein</keyword>
<evidence type="ECO:0000313" key="8">
    <source>
        <dbReference type="Proteomes" id="UP001141552"/>
    </source>
</evidence>
<gene>
    <name evidence="7" type="ORF">Tsubulata_050626</name>
</gene>
<proteinExistence type="inferred from homology"/>
<dbReference type="InterPro" id="IPR018119">
    <property type="entry name" value="Strictosidine_synth_cons-reg"/>
</dbReference>
<feature type="non-terminal residue" evidence="7">
    <location>
        <position position="1"/>
    </location>
</feature>
<dbReference type="EMBL" id="JAKUCV010006392">
    <property type="protein sequence ID" value="KAJ4827547.1"/>
    <property type="molecule type" value="Genomic_DNA"/>
</dbReference>
<dbReference type="InterPro" id="IPR011042">
    <property type="entry name" value="6-blade_b-propeller_TolB-like"/>
</dbReference>
<accession>A0A9Q0FA24</accession>
<evidence type="ECO:0000256" key="5">
    <source>
        <dbReference type="SAM" id="Phobius"/>
    </source>
</evidence>
<evidence type="ECO:0000256" key="1">
    <source>
        <dbReference type="ARBA" id="ARBA00004116"/>
    </source>
</evidence>
<dbReference type="AlphaFoldDB" id="A0A9Q0FA24"/>
<dbReference type="Gene3D" id="2.120.10.30">
    <property type="entry name" value="TolB, C-terminal domain"/>
    <property type="match status" value="1"/>
</dbReference>
<dbReference type="GO" id="GO:0005773">
    <property type="term" value="C:vacuole"/>
    <property type="evidence" value="ECO:0007669"/>
    <property type="project" value="UniProtKB-SubCell"/>
</dbReference>
<keyword evidence="5" id="KW-0472">Membrane</keyword>
<keyword evidence="5" id="KW-0812">Transmembrane</keyword>
<comment type="caution">
    <text evidence="7">The sequence shown here is derived from an EMBL/GenBank/DDBJ whole genome shotgun (WGS) entry which is preliminary data.</text>
</comment>
<evidence type="ECO:0000259" key="6">
    <source>
        <dbReference type="Pfam" id="PF03088"/>
    </source>
</evidence>
<dbReference type="PANTHER" id="PTHR10426">
    <property type="entry name" value="STRICTOSIDINE SYNTHASE-RELATED"/>
    <property type="match status" value="1"/>
</dbReference>
<sequence length="255" mass="28526">MKKQFQTNRLRFDPISDQVTVLLRNLSAPLGVAVSFDGMYLVFSETVANRTQRYWLKGPKANTAEIHVSSIIRPNIVKRTASGDFLIAAARVDPSPRTLVPIGVRVDESGPSSRITSLSYGPEYGATRISEVTVWAGSCCVFFLTMSSAEAYTFDTKGSSSSLNTRPLRHFQSIQQVIMKYRGQLPLQAGLLRNRSLPENAFNPRRKIVLQDTPIPKTIDIDQICNTPRRRVGWAESKGIMEAVILQKPFIHPEF</sequence>
<comment type="subcellular location">
    <subcellularLocation>
        <location evidence="1">Vacuole</location>
    </subcellularLocation>
</comment>
<dbReference type="PANTHER" id="PTHR10426:SF136">
    <property type="entry name" value="PROTEIN STRICTOSIDINE SYNTHASE-LIKE 9-LIKE"/>
    <property type="match status" value="1"/>
</dbReference>
<keyword evidence="8" id="KW-1185">Reference proteome</keyword>
<feature type="transmembrane region" description="Helical" evidence="5">
    <location>
        <begin position="21"/>
        <end position="43"/>
    </location>
</feature>
<dbReference type="SUPFAM" id="SSF63829">
    <property type="entry name" value="Calcium-dependent phosphotriesterase"/>
    <property type="match status" value="1"/>
</dbReference>
<dbReference type="GO" id="GO:0012505">
    <property type="term" value="C:endomembrane system"/>
    <property type="evidence" value="ECO:0007669"/>
    <property type="project" value="TreeGrafter"/>
</dbReference>
<dbReference type="OrthoDB" id="1747145at2759"/>
<name>A0A9Q0FA24_9ROSI</name>
<evidence type="ECO:0000313" key="7">
    <source>
        <dbReference type="EMBL" id="KAJ4827547.1"/>
    </source>
</evidence>
<reference evidence="7" key="2">
    <citation type="journal article" date="2023" name="Plants (Basel)">
        <title>Annotation of the Turnera subulata (Passifloraceae) Draft Genome Reveals the S-Locus Evolved after the Divergence of Turneroideae from Passifloroideae in a Stepwise Manner.</title>
        <authorList>
            <person name="Henning P.M."/>
            <person name="Roalson E.H."/>
            <person name="Mir W."/>
            <person name="McCubbin A.G."/>
            <person name="Shore J.S."/>
        </authorList>
    </citation>
    <scope>NUCLEOTIDE SEQUENCE</scope>
    <source>
        <strain evidence="7">F60SS</strain>
    </source>
</reference>